<dbReference type="InterPro" id="IPR011604">
    <property type="entry name" value="PDDEXK-like_dom_sf"/>
</dbReference>
<dbReference type="Gene3D" id="3.90.320.10">
    <property type="match status" value="1"/>
</dbReference>
<dbReference type="EMBL" id="BK014923">
    <property type="protein sequence ID" value="DAD82658.1"/>
    <property type="molecule type" value="Genomic_DNA"/>
</dbReference>
<dbReference type="InterPro" id="IPR011335">
    <property type="entry name" value="Restrct_endonuc-II-like"/>
</dbReference>
<protein>
    <submittedName>
        <fullName evidence="1">Exonuclease V</fullName>
    </submittedName>
</protein>
<dbReference type="SUPFAM" id="SSF52980">
    <property type="entry name" value="Restriction endonuclease-like"/>
    <property type="match status" value="1"/>
</dbReference>
<reference evidence="1" key="1">
    <citation type="journal article" date="2021" name="Proc. Natl. Acad. Sci. U.S.A.">
        <title>A Catalog of Tens of Thousands of Viruses from Human Metagenomes Reveals Hidden Associations with Chronic Diseases.</title>
        <authorList>
            <person name="Tisza M.J."/>
            <person name="Buck C.B."/>
        </authorList>
    </citation>
    <scope>NUCLEOTIDE SEQUENCE</scope>
    <source>
        <strain evidence="1">Ctrpg19</strain>
    </source>
</reference>
<keyword evidence="1" id="KW-0378">Hydrolase</keyword>
<dbReference type="GO" id="GO:0004527">
    <property type="term" value="F:exonuclease activity"/>
    <property type="evidence" value="ECO:0007669"/>
    <property type="project" value="UniProtKB-KW"/>
</dbReference>
<proteinExistence type="predicted"/>
<accession>A0A8S5MK87</accession>
<name>A0A8S5MK87_9CAUD</name>
<organism evidence="1">
    <name type="scientific">Siphoviridae sp. ctrpg19</name>
    <dbReference type="NCBI Taxonomy" id="2826481"/>
    <lineage>
        <taxon>Viruses</taxon>
        <taxon>Duplodnaviria</taxon>
        <taxon>Heunggongvirae</taxon>
        <taxon>Uroviricota</taxon>
        <taxon>Caudoviricetes</taxon>
    </lineage>
</organism>
<sequence>MDLLTWSKFNCYTFYESLHKYYYYDKPVKTSVTQFVETLFEPFDKDKMSFQYAQKHNIKQEDVLYDWEKKSKISTVSGTIIHKYLEDYARGKIFDIDYSEAIKNNIEKEVRERVSLILPQAQKFHKDTLNKLIPIQMEYTVGIDDVIAGNIDLLCWNVLKGEFQIWDYKNVKEINTFSKYKKYGLKEFSKYHDCNFVHYSIQQNLYKIMLERKLGIRVGNCYLVHFSVLGEETKIYQCLDLQRECELALDRLIKESENDK</sequence>
<evidence type="ECO:0000313" key="1">
    <source>
        <dbReference type="EMBL" id="DAD82658.1"/>
    </source>
</evidence>
<keyword evidence="1" id="KW-0540">Nuclease</keyword>
<keyword evidence="1" id="KW-0269">Exonuclease</keyword>